<dbReference type="EMBL" id="JYMX02000038">
    <property type="protein sequence ID" value="MCW3716124.1"/>
    <property type="molecule type" value="Genomic_DNA"/>
</dbReference>
<reference evidence="3 4" key="1">
    <citation type="journal article" date="2017" name="Front. Microbiol.">
        <title>Genomics reveals a unique clone of Burkholderia cenocepacia harbouring an actively excising novel genomic island.</title>
        <authorList>
            <person name="Patil P."/>
            <person name="Mali S."/>
            <person name="Midha S."/>
            <person name="Gautam V."/>
            <person name="Dash L."/>
            <person name="Kumar S."/>
            <person name="Shastri J."/>
            <person name="Singhal L."/>
            <person name="Patil P.B."/>
        </authorList>
    </citation>
    <scope>NUCLEOTIDE SEQUENCE [LARGE SCALE GENOMIC DNA]</scope>
    <source>
        <strain evidence="3 4">BC-19</strain>
    </source>
</reference>
<dbReference type="PANTHER" id="PTHR33336:SF3">
    <property type="entry name" value="ABM DOMAIN-CONTAINING PROTEIN"/>
    <property type="match status" value="1"/>
</dbReference>
<proteinExistence type="predicted"/>
<keyword evidence="3" id="KW-0503">Monooxygenase</keyword>
<sequence length="180" mass="20190">MSRAAVRSMAAACELAAAVERTAAGRTSNAKIDMKGPFIECRRLILFALVVMCAVLPLGQHGNVHAQEPKMLVRISEIEIFNQHLEAYRRILNEEAEASMRVEPGVVCIFPMAQKDSPTHIKIVEIYASHDAYDAHIQSPHFKKYKRSTLDMVKSLRLVDMDGLDAEAMPLIFRKLRGRS</sequence>
<dbReference type="PROSITE" id="PS51725">
    <property type="entry name" value="ABM"/>
    <property type="match status" value="1"/>
</dbReference>
<dbReference type="Proteomes" id="UP000191686">
    <property type="component" value="Unassembled WGS sequence"/>
</dbReference>
<dbReference type="SUPFAM" id="SSF54909">
    <property type="entry name" value="Dimeric alpha+beta barrel"/>
    <property type="match status" value="1"/>
</dbReference>
<accession>A0ABD4UQ11</accession>
<dbReference type="AlphaFoldDB" id="A0ABD4UQ11"/>
<comment type="caution">
    <text evidence="3">The sequence shown here is derived from an EMBL/GenBank/DDBJ whole genome shotgun (WGS) entry which is preliminary data.</text>
</comment>
<dbReference type="Pfam" id="PF03992">
    <property type="entry name" value="ABM"/>
    <property type="match status" value="1"/>
</dbReference>
<dbReference type="PANTHER" id="PTHR33336">
    <property type="entry name" value="QUINOL MONOOXYGENASE YGIN-RELATED"/>
    <property type="match status" value="1"/>
</dbReference>
<evidence type="ECO:0000256" key="1">
    <source>
        <dbReference type="SAM" id="Phobius"/>
    </source>
</evidence>
<dbReference type="InterPro" id="IPR007138">
    <property type="entry name" value="ABM_dom"/>
</dbReference>
<dbReference type="Gene3D" id="3.30.70.100">
    <property type="match status" value="1"/>
</dbReference>
<evidence type="ECO:0000259" key="2">
    <source>
        <dbReference type="PROSITE" id="PS51725"/>
    </source>
</evidence>
<evidence type="ECO:0000313" key="3">
    <source>
        <dbReference type="EMBL" id="MCW3716124.1"/>
    </source>
</evidence>
<feature type="transmembrane region" description="Helical" evidence="1">
    <location>
        <begin position="44"/>
        <end position="62"/>
    </location>
</feature>
<organism evidence="3 4">
    <name type="scientific">Burkholderia cenocepacia</name>
    <dbReference type="NCBI Taxonomy" id="95486"/>
    <lineage>
        <taxon>Bacteria</taxon>
        <taxon>Pseudomonadati</taxon>
        <taxon>Pseudomonadota</taxon>
        <taxon>Betaproteobacteria</taxon>
        <taxon>Burkholderiales</taxon>
        <taxon>Burkholderiaceae</taxon>
        <taxon>Burkholderia</taxon>
        <taxon>Burkholderia cepacia complex</taxon>
    </lineage>
</organism>
<name>A0ABD4UQ11_9BURK</name>
<dbReference type="InterPro" id="IPR011008">
    <property type="entry name" value="Dimeric_a/b-barrel"/>
</dbReference>
<keyword evidence="1" id="KW-0812">Transmembrane</keyword>
<keyword evidence="1" id="KW-0472">Membrane</keyword>
<evidence type="ECO:0000313" key="4">
    <source>
        <dbReference type="Proteomes" id="UP000191686"/>
    </source>
</evidence>
<dbReference type="RefSeq" id="WP_226244863.1">
    <property type="nucleotide sequence ID" value="NZ_CAJPDI010000004.1"/>
</dbReference>
<keyword evidence="3" id="KW-0560">Oxidoreductase</keyword>
<feature type="domain" description="ABM" evidence="2">
    <location>
        <begin position="72"/>
        <end position="162"/>
    </location>
</feature>
<dbReference type="InterPro" id="IPR050744">
    <property type="entry name" value="AI-2_Isomerase_LsrG"/>
</dbReference>
<protein>
    <submittedName>
        <fullName evidence="3">Antibiotic biosynthesis monooxygenase</fullName>
    </submittedName>
</protein>
<keyword evidence="1" id="KW-1133">Transmembrane helix</keyword>
<reference evidence="3 4" key="2">
    <citation type="journal article" date="2017" name="Front. Microbiol.">
        <title>Genomics Reveals a Unique Clone of Burkholderia cenocepacia Harboring an Actively Excising Novel Genomic Island.</title>
        <authorList>
            <person name="Patil P.P."/>
            <person name="Mali S."/>
            <person name="Midha S."/>
            <person name="Gautam V."/>
            <person name="Dash L."/>
            <person name="Kumar S."/>
            <person name="Shastri J."/>
            <person name="Singhal L."/>
            <person name="Patil P.B."/>
        </authorList>
    </citation>
    <scope>NUCLEOTIDE SEQUENCE [LARGE SCALE GENOMIC DNA]</scope>
    <source>
        <strain evidence="3 4">BC-19</strain>
    </source>
</reference>
<dbReference type="GO" id="GO:0004497">
    <property type="term" value="F:monooxygenase activity"/>
    <property type="evidence" value="ECO:0007669"/>
    <property type="project" value="UniProtKB-KW"/>
</dbReference>
<gene>
    <name evidence="3" type="ORF">UE95_033030</name>
</gene>